<dbReference type="InterPro" id="IPR029033">
    <property type="entry name" value="His_PPase_superfam"/>
</dbReference>
<dbReference type="FunFam" id="3.40.50.1240:FF:000118">
    <property type="entry name" value="Uncharacterized protein"/>
    <property type="match status" value="1"/>
</dbReference>
<proteinExistence type="predicted"/>
<dbReference type="InterPro" id="IPR013078">
    <property type="entry name" value="His_Pase_superF_clade-1"/>
</dbReference>
<protein>
    <recommendedName>
        <fullName evidence="3">Phosphoglycerate mutase family protein</fullName>
    </recommendedName>
</protein>
<organism evidence="1 2">
    <name type="scientific">Polysphondylium violaceum</name>
    <dbReference type="NCBI Taxonomy" id="133409"/>
    <lineage>
        <taxon>Eukaryota</taxon>
        <taxon>Amoebozoa</taxon>
        <taxon>Evosea</taxon>
        <taxon>Eumycetozoa</taxon>
        <taxon>Dictyostelia</taxon>
        <taxon>Dictyosteliales</taxon>
        <taxon>Dictyosteliaceae</taxon>
        <taxon>Polysphondylium</taxon>
    </lineage>
</organism>
<dbReference type="CDD" id="cd07067">
    <property type="entry name" value="HP_PGM_like"/>
    <property type="match status" value="1"/>
</dbReference>
<reference evidence="1" key="1">
    <citation type="submission" date="2020-01" db="EMBL/GenBank/DDBJ databases">
        <title>Development of genomics and gene disruption for Polysphondylium violaceum indicates a role for the polyketide synthase stlB in stalk morphogenesis.</title>
        <authorList>
            <person name="Narita B."/>
            <person name="Kawabe Y."/>
            <person name="Kin K."/>
            <person name="Saito T."/>
            <person name="Gibbs R."/>
            <person name="Kuspa A."/>
            <person name="Muzny D."/>
            <person name="Queller D."/>
            <person name="Richards S."/>
            <person name="Strassman J."/>
            <person name="Sucgang R."/>
            <person name="Worley K."/>
            <person name="Schaap P."/>
        </authorList>
    </citation>
    <scope>NUCLEOTIDE SEQUENCE</scope>
    <source>
        <strain evidence="1">QSvi11</strain>
    </source>
</reference>
<evidence type="ECO:0000313" key="1">
    <source>
        <dbReference type="EMBL" id="KAF2077774.1"/>
    </source>
</evidence>
<dbReference type="SUPFAM" id="SSF53254">
    <property type="entry name" value="Phosphoglycerate mutase-like"/>
    <property type="match status" value="1"/>
</dbReference>
<dbReference type="OrthoDB" id="414418at2759"/>
<keyword evidence="2" id="KW-1185">Reference proteome</keyword>
<comment type="caution">
    <text evidence="1">The sequence shown here is derived from an EMBL/GenBank/DDBJ whole genome shotgun (WGS) entry which is preliminary data.</text>
</comment>
<gene>
    <name evidence="1" type="ORF">CYY_000895</name>
</gene>
<dbReference type="Pfam" id="PF00300">
    <property type="entry name" value="His_Phos_1"/>
    <property type="match status" value="1"/>
</dbReference>
<dbReference type="EMBL" id="AJWJ01000019">
    <property type="protein sequence ID" value="KAF2077774.1"/>
    <property type="molecule type" value="Genomic_DNA"/>
</dbReference>
<dbReference type="SMART" id="SM00855">
    <property type="entry name" value="PGAM"/>
    <property type="match status" value="1"/>
</dbReference>
<dbReference type="AlphaFoldDB" id="A0A8J4VB29"/>
<accession>A0A8J4VB29</accession>
<dbReference type="InterPro" id="IPR051710">
    <property type="entry name" value="Phosphatase_SH3-domain"/>
</dbReference>
<sequence length="220" mass="24942">MNNSIVYLTRHGLREDWFNKAWKLTAPRPADSPLSASGFEIAKELGIECKRLNDIKHIISSPMERCVQTSTEIANQLDLPIKIDYGVIEWVGPSPNPDDSLTPLSNEELQKTYNRVDLNYESTTRDIPERETVEQLHSRCKVAVKALIDRFKGEPFIIVSHAATLIALGRGVVGDENYPFRTGVCSLTKINNVNGKWCVEYTGRTDYMKDGEQSHWTFKV</sequence>
<evidence type="ECO:0008006" key="3">
    <source>
        <dbReference type="Google" id="ProtNLM"/>
    </source>
</evidence>
<dbReference type="Proteomes" id="UP000695562">
    <property type="component" value="Unassembled WGS sequence"/>
</dbReference>
<name>A0A8J4VB29_9MYCE</name>
<dbReference type="PANTHER" id="PTHR16469">
    <property type="entry name" value="UBIQUITIN-ASSOCIATED AND SH3 DOMAIN-CONTAINING BA-RELATED"/>
    <property type="match status" value="1"/>
</dbReference>
<dbReference type="PANTHER" id="PTHR16469:SF51">
    <property type="entry name" value="TRANSCRIPTION FACTOR TAU 55 KDA SUBUNIT"/>
    <property type="match status" value="1"/>
</dbReference>
<dbReference type="Gene3D" id="3.40.50.1240">
    <property type="entry name" value="Phosphoglycerate mutase-like"/>
    <property type="match status" value="1"/>
</dbReference>
<evidence type="ECO:0000313" key="2">
    <source>
        <dbReference type="Proteomes" id="UP000695562"/>
    </source>
</evidence>